<feature type="transmembrane region" description="Helical" evidence="1">
    <location>
        <begin position="277"/>
        <end position="299"/>
    </location>
</feature>
<dbReference type="EMBL" id="GG662209">
    <property type="protein sequence ID" value="EAS07882.2"/>
    <property type="molecule type" value="Genomic_DNA"/>
</dbReference>
<sequence>MQYSKNQQQQDISMILNSQTAVDLQLRHFKGEAFSDSEKQTFLSIVKILSVIFFLFSIPITGLSVYYFSIIKSYYFIFVIVAGACMILLGIAVFEWGKTTSLRIFKNQNSIQKSQLASNRFSQYVFISSITIAMLNTIIILYLYNWVVINQSIYTAQFGPSQFQNFKQNYQLCMLVIWALVVINQVILLAFIYYEFIITIGLYDLRLLAHYFNVFLTGFSLTCVHACKKAESYFTLYGMSEYANKNVLNIVYMISLGQLAICIFNYIVIVRKKRQEYMWIGTVLIFISCFLSAYNHLIYRDAQNILEGYMNTWYQQMPYVSNQYMQNEMQCNKYITKDVEGENVYSLHCDLDYQTLVWEDNYNLKVGERLYQTACLNQDCKGVLAQSYSAWYYRINLLFFCQILSQFIIASIFYQISLVMSRKKHGMDNVDYFFGFCTILVIGSVLTYIFNYDFTEPPQLNAGNMFFSHNLYDQLN</sequence>
<gene>
    <name evidence="2" type="ORF">TTHERM_00527190</name>
</gene>
<dbReference type="AlphaFoldDB" id="I7MN43"/>
<keyword evidence="1 2" id="KW-0812">Transmembrane</keyword>
<proteinExistence type="predicted"/>
<feature type="transmembrane region" description="Helical" evidence="1">
    <location>
        <begin position="124"/>
        <end position="144"/>
    </location>
</feature>
<feature type="transmembrane region" description="Helical" evidence="1">
    <location>
        <begin position="175"/>
        <end position="196"/>
    </location>
</feature>
<keyword evidence="1" id="KW-0472">Membrane</keyword>
<feature type="transmembrane region" description="Helical" evidence="1">
    <location>
        <begin position="208"/>
        <end position="227"/>
    </location>
</feature>
<dbReference type="KEGG" id="tet:TTHERM_00527190"/>
<reference evidence="3" key="1">
    <citation type="journal article" date="2006" name="PLoS Biol.">
        <title>Macronuclear genome sequence of the ciliate Tetrahymena thermophila, a model eukaryote.</title>
        <authorList>
            <person name="Eisen J.A."/>
            <person name="Coyne R.S."/>
            <person name="Wu M."/>
            <person name="Wu D."/>
            <person name="Thiagarajan M."/>
            <person name="Wortman J.R."/>
            <person name="Badger J.H."/>
            <person name="Ren Q."/>
            <person name="Amedeo P."/>
            <person name="Jones K.M."/>
            <person name="Tallon L.J."/>
            <person name="Delcher A.L."/>
            <person name="Salzberg S.L."/>
            <person name="Silva J.C."/>
            <person name="Haas B.J."/>
            <person name="Majoros W.H."/>
            <person name="Farzad M."/>
            <person name="Carlton J.M."/>
            <person name="Smith R.K. Jr."/>
            <person name="Garg J."/>
            <person name="Pearlman R.E."/>
            <person name="Karrer K.M."/>
            <person name="Sun L."/>
            <person name="Manning G."/>
            <person name="Elde N.C."/>
            <person name="Turkewitz A.P."/>
            <person name="Asai D.J."/>
            <person name="Wilkes D.E."/>
            <person name="Wang Y."/>
            <person name="Cai H."/>
            <person name="Collins K."/>
            <person name="Stewart B.A."/>
            <person name="Lee S.R."/>
            <person name="Wilamowska K."/>
            <person name="Weinberg Z."/>
            <person name="Ruzzo W.L."/>
            <person name="Wloga D."/>
            <person name="Gaertig J."/>
            <person name="Frankel J."/>
            <person name="Tsao C.-C."/>
            <person name="Gorovsky M.A."/>
            <person name="Keeling P.J."/>
            <person name="Waller R.F."/>
            <person name="Patron N.J."/>
            <person name="Cherry J.M."/>
            <person name="Stover N.A."/>
            <person name="Krieger C.J."/>
            <person name="del Toro C."/>
            <person name="Ryder H.F."/>
            <person name="Williamson S.C."/>
            <person name="Barbeau R.A."/>
            <person name="Hamilton E.P."/>
            <person name="Orias E."/>
        </authorList>
    </citation>
    <scope>NUCLEOTIDE SEQUENCE [LARGE SCALE GENOMIC DNA]</scope>
    <source>
        <strain evidence="3">SB210</strain>
    </source>
</reference>
<keyword evidence="1" id="KW-1133">Transmembrane helix</keyword>
<feature type="transmembrane region" description="Helical" evidence="1">
    <location>
        <begin position="247"/>
        <end position="270"/>
    </location>
</feature>
<evidence type="ECO:0000313" key="3">
    <source>
        <dbReference type="Proteomes" id="UP000009168"/>
    </source>
</evidence>
<feature type="transmembrane region" description="Helical" evidence="1">
    <location>
        <begin position="432"/>
        <end position="450"/>
    </location>
</feature>
<keyword evidence="3" id="KW-1185">Reference proteome</keyword>
<feature type="transmembrane region" description="Helical" evidence="1">
    <location>
        <begin position="48"/>
        <end position="68"/>
    </location>
</feature>
<feature type="transmembrane region" description="Helical" evidence="1">
    <location>
        <begin position="74"/>
        <end position="96"/>
    </location>
</feature>
<dbReference type="InParanoid" id="I7MN43"/>
<protein>
    <submittedName>
        <fullName evidence="2">Transmembrane protein, putative</fullName>
    </submittedName>
</protein>
<evidence type="ECO:0000256" key="1">
    <source>
        <dbReference type="SAM" id="Phobius"/>
    </source>
</evidence>
<evidence type="ECO:0000313" key="2">
    <source>
        <dbReference type="EMBL" id="EAS07882.2"/>
    </source>
</evidence>
<feature type="transmembrane region" description="Helical" evidence="1">
    <location>
        <begin position="397"/>
        <end position="420"/>
    </location>
</feature>
<dbReference type="RefSeq" id="XP_001028124.2">
    <property type="nucleotide sequence ID" value="XM_001028124.2"/>
</dbReference>
<dbReference type="Proteomes" id="UP000009168">
    <property type="component" value="Unassembled WGS sequence"/>
</dbReference>
<organism evidence="2 3">
    <name type="scientific">Tetrahymena thermophila (strain SB210)</name>
    <dbReference type="NCBI Taxonomy" id="312017"/>
    <lineage>
        <taxon>Eukaryota</taxon>
        <taxon>Sar</taxon>
        <taxon>Alveolata</taxon>
        <taxon>Ciliophora</taxon>
        <taxon>Intramacronucleata</taxon>
        <taxon>Oligohymenophorea</taxon>
        <taxon>Hymenostomatida</taxon>
        <taxon>Tetrahymenina</taxon>
        <taxon>Tetrahymenidae</taxon>
        <taxon>Tetrahymena</taxon>
    </lineage>
</organism>
<name>I7MN43_TETTS</name>
<accession>I7MN43</accession>
<dbReference type="GeneID" id="7847052"/>